<accession>A0A6C2UEC3</accession>
<dbReference type="EMBL" id="CAAHFH010000001">
    <property type="protein sequence ID" value="VGO18505.1"/>
    <property type="molecule type" value="Genomic_DNA"/>
</dbReference>
<dbReference type="Proteomes" id="UP000346198">
    <property type="component" value="Unassembled WGS sequence"/>
</dbReference>
<evidence type="ECO:0000313" key="2">
    <source>
        <dbReference type="Proteomes" id="UP000346198"/>
    </source>
</evidence>
<dbReference type="Gene3D" id="1.20.120.330">
    <property type="entry name" value="Nucleotidyltransferases domain 2"/>
    <property type="match status" value="1"/>
</dbReference>
<dbReference type="AlphaFoldDB" id="A0A6C2UEC3"/>
<dbReference type="SUPFAM" id="SSF81593">
    <property type="entry name" value="Nucleotidyltransferase substrate binding subunit/domain"/>
    <property type="match status" value="1"/>
</dbReference>
<dbReference type="NCBIfam" id="TIGR01987">
    <property type="entry name" value="HI0074"/>
    <property type="match status" value="1"/>
</dbReference>
<sequence length="138" mass="16197">MGDQDIRWIQRFSNYSKALAQLEAAVALSQERALSDLEKQGVIKAFEYTHEMAWKTLKDFLEHKGNKDIYGSKDATRKAFSFDLIEDGGVWMKMIEHRNETVHTYTEAVLDEIYTAVVDFYFEEFMKLKVRLAKQMEE</sequence>
<dbReference type="Pfam" id="PF08780">
    <property type="entry name" value="NTase_sub_bind"/>
    <property type="match status" value="1"/>
</dbReference>
<reference evidence="1 2" key="1">
    <citation type="submission" date="2019-04" db="EMBL/GenBank/DDBJ databases">
        <authorList>
            <person name="Van Vliet M D."/>
        </authorList>
    </citation>
    <scope>NUCLEOTIDE SEQUENCE [LARGE SCALE GENOMIC DNA]</scope>
    <source>
        <strain evidence="1 2">F21</strain>
    </source>
</reference>
<evidence type="ECO:0008006" key="3">
    <source>
        <dbReference type="Google" id="ProtNLM"/>
    </source>
</evidence>
<evidence type="ECO:0000313" key="1">
    <source>
        <dbReference type="EMBL" id="VGO18505.1"/>
    </source>
</evidence>
<gene>
    <name evidence="1" type="ORF">SCARR_00558</name>
</gene>
<protein>
    <recommendedName>
        <fullName evidence="3">Nucleotidyltransferase</fullName>
    </recommendedName>
</protein>
<dbReference type="RefSeq" id="WP_136059980.1">
    <property type="nucleotide sequence ID" value="NZ_CAAHFH010000001.1"/>
</dbReference>
<keyword evidence="2" id="KW-1185">Reference proteome</keyword>
<organism evidence="1 2">
    <name type="scientific">Pontiella sulfatireligans</name>
    <dbReference type="NCBI Taxonomy" id="2750658"/>
    <lineage>
        <taxon>Bacteria</taxon>
        <taxon>Pseudomonadati</taxon>
        <taxon>Kiritimatiellota</taxon>
        <taxon>Kiritimatiellia</taxon>
        <taxon>Kiritimatiellales</taxon>
        <taxon>Pontiellaceae</taxon>
        <taxon>Pontiella</taxon>
    </lineage>
</organism>
<proteinExistence type="predicted"/>
<dbReference type="InterPro" id="IPR010235">
    <property type="entry name" value="HepT"/>
</dbReference>
<name>A0A6C2UEC3_9BACT</name>